<evidence type="ECO:0000313" key="2">
    <source>
        <dbReference type="Proteomes" id="UP001444071"/>
    </source>
</evidence>
<accession>A0ABV0XB11</accession>
<evidence type="ECO:0000313" key="1">
    <source>
        <dbReference type="EMBL" id="MEQ2278211.1"/>
    </source>
</evidence>
<organism evidence="1 2">
    <name type="scientific">Xenotaenia resolanae</name>
    <dbReference type="NCBI Taxonomy" id="208358"/>
    <lineage>
        <taxon>Eukaryota</taxon>
        <taxon>Metazoa</taxon>
        <taxon>Chordata</taxon>
        <taxon>Craniata</taxon>
        <taxon>Vertebrata</taxon>
        <taxon>Euteleostomi</taxon>
        <taxon>Actinopterygii</taxon>
        <taxon>Neopterygii</taxon>
        <taxon>Teleostei</taxon>
        <taxon>Neoteleostei</taxon>
        <taxon>Acanthomorphata</taxon>
        <taxon>Ovalentaria</taxon>
        <taxon>Atherinomorphae</taxon>
        <taxon>Cyprinodontiformes</taxon>
        <taxon>Goodeidae</taxon>
        <taxon>Xenotaenia</taxon>
    </lineage>
</organism>
<name>A0ABV0XB11_9TELE</name>
<proteinExistence type="predicted"/>
<feature type="non-terminal residue" evidence="1">
    <location>
        <position position="1"/>
    </location>
</feature>
<dbReference type="EMBL" id="JAHRIM010094613">
    <property type="protein sequence ID" value="MEQ2278211.1"/>
    <property type="molecule type" value="Genomic_DNA"/>
</dbReference>
<dbReference type="Proteomes" id="UP001444071">
    <property type="component" value="Unassembled WGS sequence"/>
</dbReference>
<keyword evidence="2" id="KW-1185">Reference proteome</keyword>
<reference evidence="1 2" key="1">
    <citation type="submission" date="2021-06" db="EMBL/GenBank/DDBJ databases">
        <authorList>
            <person name="Palmer J.M."/>
        </authorList>
    </citation>
    <scope>NUCLEOTIDE SEQUENCE [LARGE SCALE GENOMIC DNA]</scope>
    <source>
        <strain evidence="1 2">XR_2019</strain>
        <tissue evidence="1">Muscle</tissue>
    </source>
</reference>
<protein>
    <submittedName>
        <fullName evidence="1">Uncharacterized protein</fullName>
    </submittedName>
</protein>
<comment type="caution">
    <text evidence="1">The sequence shown here is derived from an EMBL/GenBank/DDBJ whole genome shotgun (WGS) entry which is preliminary data.</text>
</comment>
<sequence>AGKQKPIGDRAKSCLQDISHAPTLPVLWKFCSGTRLEPGAIRVPRGKANDPDVASTLIHGTSTKSSLSVSSAYAHNHRSLLREFFLGSFASFVHDTFHI</sequence>
<gene>
    <name evidence="1" type="ORF">XENORESO_014351</name>
</gene>